<evidence type="ECO:0000256" key="5">
    <source>
        <dbReference type="ARBA" id="ARBA00022519"/>
    </source>
</evidence>
<comment type="caution">
    <text evidence="14">The sequence shown here is derived from an EMBL/GenBank/DDBJ whole genome shotgun (WGS) entry which is preliminary data.</text>
</comment>
<evidence type="ECO:0000256" key="12">
    <source>
        <dbReference type="PIRSR" id="PIRSR006247-1"/>
    </source>
</evidence>
<feature type="transmembrane region" description="Helical" evidence="13">
    <location>
        <begin position="453"/>
        <end position="478"/>
    </location>
</feature>
<feature type="transmembrane region" description="Helical" evidence="13">
    <location>
        <begin position="421"/>
        <end position="441"/>
    </location>
</feature>
<keyword evidence="6" id="KW-0633">Potassium transport</keyword>
<feature type="binding site" evidence="12">
    <location>
        <position position="218"/>
    </location>
    <ligand>
        <name>K(+)</name>
        <dbReference type="ChEBI" id="CHEBI:29103"/>
    </ligand>
</feature>
<evidence type="ECO:0000256" key="6">
    <source>
        <dbReference type="ARBA" id="ARBA00022538"/>
    </source>
</evidence>
<dbReference type="STRING" id="39029.BSR42_04920"/>
<dbReference type="AlphaFoldDB" id="A0A0J6WY76"/>
<proteinExistence type="inferred from homology"/>
<reference evidence="14 15" key="1">
    <citation type="submission" date="2015-06" db="EMBL/GenBank/DDBJ databases">
        <title>Draft genome sequence of beer spoilage bacterium Megasphaera cerevisiae type strain 20462.</title>
        <authorList>
            <person name="Kutumbaka K."/>
            <person name="Pasmowitz J."/>
            <person name="Mategko J."/>
            <person name="Reyes D."/>
            <person name="Friedrich A."/>
            <person name="Han S."/>
            <person name="Martens-Habbena W."/>
            <person name="Neal-McKinney J."/>
            <person name="Janagama H.K."/>
            <person name="Nadala C."/>
            <person name="Samadpour M."/>
        </authorList>
    </citation>
    <scope>NUCLEOTIDE SEQUENCE [LARGE SCALE GENOMIC DNA]</scope>
    <source>
        <strain evidence="14 15">DSM 20462</strain>
    </source>
</reference>
<feature type="transmembrane region" description="Helical" evidence="13">
    <location>
        <begin position="36"/>
        <end position="54"/>
    </location>
</feature>
<keyword evidence="9 13" id="KW-1133">Transmembrane helix</keyword>
<keyword evidence="5" id="KW-0997">Cell inner membrane</keyword>
<accession>A0A0J6WY76</accession>
<feature type="binding site" evidence="12">
    <location>
        <position position="314"/>
    </location>
    <ligand>
        <name>K(+)</name>
        <dbReference type="ChEBI" id="CHEBI:29103"/>
    </ligand>
</feature>
<keyword evidence="7 13" id="KW-0812">Transmembrane</keyword>
<evidence type="ECO:0000256" key="1">
    <source>
        <dbReference type="ARBA" id="ARBA00004429"/>
    </source>
</evidence>
<feature type="binding site" evidence="12">
    <location>
        <position position="110"/>
    </location>
    <ligand>
        <name>K(+)</name>
        <dbReference type="ChEBI" id="CHEBI:29103"/>
    </ligand>
</feature>
<gene>
    <name evidence="14" type="ORF">AB840_06300</name>
</gene>
<feature type="transmembrane region" description="Helical" evidence="13">
    <location>
        <begin position="131"/>
        <end position="148"/>
    </location>
</feature>
<dbReference type="Pfam" id="PF02386">
    <property type="entry name" value="TrkH"/>
    <property type="match status" value="1"/>
</dbReference>
<dbReference type="PATRIC" id="fig|1122219.3.peg.715"/>
<evidence type="ECO:0000256" key="11">
    <source>
        <dbReference type="ARBA" id="ARBA00023136"/>
    </source>
</evidence>
<dbReference type="GO" id="GO:0015379">
    <property type="term" value="F:potassium:chloride symporter activity"/>
    <property type="evidence" value="ECO:0007669"/>
    <property type="project" value="InterPro"/>
</dbReference>
<evidence type="ECO:0000256" key="3">
    <source>
        <dbReference type="ARBA" id="ARBA00022448"/>
    </source>
</evidence>
<comment type="similarity">
    <text evidence="2">Belongs to the TrkH potassium transport family.</text>
</comment>
<dbReference type="EMBL" id="LEKT01000015">
    <property type="protein sequence ID" value="KMO86817.1"/>
    <property type="molecule type" value="Genomic_DNA"/>
</dbReference>
<dbReference type="FunCoup" id="A0A0J6WY76">
    <property type="interactions" value="257"/>
</dbReference>
<evidence type="ECO:0000256" key="13">
    <source>
        <dbReference type="SAM" id="Phobius"/>
    </source>
</evidence>
<evidence type="ECO:0000256" key="9">
    <source>
        <dbReference type="ARBA" id="ARBA00022989"/>
    </source>
</evidence>
<evidence type="ECO:0000256" key="7">
    <source>
        <dbReference type="ARBA" id="ARBA00022692"/>
    </source>
</evidence>
<evidence type="ECO:0000256" key="2">
    <source>
        <dbReference type="ARBA" id="ARBA00009137"/>
    </source>
</evidence>
<sequence length="483" mass="52534">MDFKVVLFVLGKLALACGLGLIAPVLTALYYSESSIPAFLTAIAVCFIWGQLLIRRGHRPVDTLSVREGIAITSLGWIMVTFLGMIPYAAGGYLTVLDGIFECISGLSGTGATVIRDLEILPQSILLWRSLTHWFGGLGIVVIFIALFPQFGRGIVHMFNAESTGPTAERSLPRIKEMARALFTVYTVFTAVAAIVYMACGMPFLVALEHSFSTIATGGFSSYNNSVAHFDSPRIEGWITFFMIISSANFGMYVAAWKRGFSIILQDTEFRAYVGIVGASTLLMTLNLILQSGWDGEAALRAAVFQAASISSSTGFVSSDFEQWPSFSKLILLLLMFIGGCAGSTAGGLKVTRVILLCKTVRAIIRRKIHPQMMIHVRSNGDEFSEDILYGVGRFFFVYVMLNVLWTTILILDGIPVFDAVGLSISTMGSCGPGFGLFGATSTCADLPSFSKGAICFSMLMGRLESFTVLALLMPSFWRKNTW</sequence>
<dbReference type="InterPro" id="IPR004772">
    <property type="entry name" value="TrkH"/>
</dbReference>
<dbReference type="PIRSF" id="PIRSF006247">
    <property type="entry name" value="TrkH"/>
    <property type="match status" value="1"/>
</dbReference>
<organism evidence="14 15">
    <name type="scientific">Megasphaera cerevisiae DSM 20462</name>
    <dbReference type="NCBI Taxonomy" id="1122219"/>
    <lineage>
        <taxon>Bacteria</taxon>
        <taxon>Bacillati</taxon>
        <taxon>Bacillota</taxon>
        <taxon>Negativicutes</taxon>
        <taxon>Veillonellales</taxon>
        <taxon>Veillonellaceae</taxon>
        <taxon>Megasphaera</taxon>
    </lineage>
</organism>
<keyword evidence="15" id="KW-1185">Reference proteome</keyword>
<evidence type="ECO:0000313" key="15">
    <source>
        <dbReference type="Proteomes" id="UP000036503"/>
    </source>
</evidence>
<feature type="transmembrane region" description="Helical" evidence="13">
    <location>
        <begin position="270"/>
        <end position="290"/>
    </location>
</feature>
<dbReference type="InParanoid" id="A0A0J6WY76"/>
<dbReference type="PANTHER" id="PTHR32024">
    <property type="entry name" value="TRK SYSTEM POTASSIUM UPTAKE PROTEIN TRKG-RELATED"/>
    <property type="match status" value="1"/>
</dbReference>
<evidence type="ECO:0000256" key="4">
    <source>
        <dbReference type="ARBA" id="ARBA00022475"/>
    </source>
</evidence>
<keyword evidence="10" id="KW-0406">Ion transport</keyword>
<comment type="subcellular location">
    <subcellularLocation>
        <location evidence="1">Cell inner membrane</location>
        <topology evidence="1">Multi-pass membrane protein</topology>
    </subcellularLocation>
</comment>
<keyword evidence="3" id="KW-0813">Transport</keyword>
<evidence type="ECO:0000256" key="10">
    <source>
        <dbReference type="ARBA" id="ARBA00023065"/>
    </source>
</evidence>
<dbReference type="PANTHER" id="PTHR32024:SF2">
    <property type="entry name" value="TRK SYSTEM POTASSIUM UPTAKE PROTEIN TRKG-RELATED"/>
    <property type="match status" value="1"/>
</dbReference>
<keyword evidence="11 13" id="KW-0472">Membrane</keyword>
<dbReference type="Proteomes" id="UP000036503">
    <property type="component" value="Unassembled WGS sequence"/>
</dbReference>
<dbReference type="OrthoDB" id="9810952at2"/>
<dbReference type="InterPro" id="IPR003445">
    <property type="entry name" value="Cat_transpt"/>
</dbReference>
<feature type="transmembrane region" description="Helical" evidence="13">
    <location>
        <begin position="7"/>
        <end position="30"/>
    </location>
</feature>
<dbReference type="GO" id="GO:0046872">
    <property type="term" value="F:metal ion binding"/>
    <property type="evidence" value="ECO:0007669"/>
    <property type="project" value="UniProtKB-KW"/>
</dbReference>
<evidence type="ECO:0000256" key="8">
    <source>
        <dbReference type="ARBA" id="ARBA00022958"/>
    </source>
</evidence>
<keyword evidence="4" id="KW-1003">Cell membrane</keyword>
<name>A0A0J6WY76_9FIRM</name>
<keyword evidence="8 12" id="KW-0630">Potassium</keyword>
<keyword evidence="12" id="KW-0479">Metal-binding</keyword>
<feature type="transmembrane region" description="Helical" evidence="13">
    <location>
        <begin position="330"/>
        <end position="349"/>
    </location>
</feature>
<feature type="transmembrane region" description="Helical" evidence="13">
    <location>
        <begin position="238"/>
        <end position="258"/>
    </location>
</feature>
<feature type="transmembrane region" description="Helical" evidence="13">
    <location>
        <begin position="66"/>
        <end position="90"/>
    </location>
</feature>
<evidence type="ECO:0000313" key="14">
    <source>
        <dbReference type="EMBL" id="KMO86817.1"/>
    </source>
</evidence>
<protein>
    <submittedName>
        <fullName evidence="14">Potassium transporter</fullName>
    </submittedName>
</protein>
<feature type="transmembrane region" description="Helical" evidence="13">
    <location>
        <begin position="181"/>
        <end position="206"/>
    </location>
</feature>
<feature type="transmembrane region" description="Helical" evidence="13">
    <location>
        <begin position="395"/>
        <end position="415"/>
    </location>
</feature>
<dbReference type="GO" id="GO:0005886">
    <property type="term" value="C:plasma membrane"/>
    <property type="evidence" value="ECO:0007669"/>
    <property type="project" value="UniProtKB-SubCell"/>
</dbReference>
<dbReference type="RefSeq" id="WP_048513986.1">
    <property type="nucleotide sequence ID" value="NZ_FUXD01000001.1"/>
</dbReference>